<dbReference type="Pfam" id="PF00710">
    <property type="entry name" value="Asparaginase"/>
    <property type="match status" value="1"/>
</dbReference>
<sequence>MTGGDASASGLPRRVVVLGTGGTIAGTSARPGDHVGYTAAQRGIEELLGSLGPPLGVERSASLALEAEQVAQIDSKDMSHAVWRRLAERAAWHLARPDVVGVVVTHGTDTLEETAYLLHRVLAPDKPLVLTAAMRPADALMPDGPQNLLDAITVGVQGASAGLGGVLLAMSGRVWAAAEVRKVHPYRLDAFDAGDAGPLAHIEQGALRRLRTWPAAGGPAALGLQVLAADIWPEVQIVTSHAGADGRIVELLLDAGVQGLVVACTGNGSIHQALLAELLRAQQRGVLVLRALRQGSGCIVPGGASVLADAGSLTPSQARVELLLRLLAHQPG</sequence>
<dbReference type="PIRSF" id="PIRSF001220">
    <property type="entry name" value="L-ASNase_gatD"/>
    <property type="match status" value="1"/>
</dbReference>
<dbReference type="InterPro" id="IPR027475">
    <property type="entry name" value="Asparaginase/glutaminase_AS2"/>
</dbReference>
<dbReference type="InterPro" id="IPR040919">
    <property type="entry name" value="Asparaginase_C"/>
</dbReference>
<dbReference type="SFLD" id="SFLDS00057">
    <property type="entry name" value="Glutaminase/Asparaginase"/>
    <property type="match status" value="1"/>
</dbReference>
<dbReference type="PANTHER" id="PTHR11707:SF28">
    <property type="entry name" value="60 KDA LYSOPHOSPHOLIPASE"/>
    <property type="match status" value="1"/>
</dbReference>
<accession>A0ABN6PP56</accession>
<dbReference type="InterPro" id="IPR036152">
    <property type="entry name" value="Asp/glu_Ase-like_sf"/>
</dbReference>
<dbReference type="Proteomes" id="UP001057498">
    <property type="component" value="Chromosome"/>
</dbReference>
<reference evidence="7" key="1">
    <citation type="submission" date="2022-04" db="EMBL/GenBank/DDBJ databases">
        <title>Whole genome sequence of Sphaerotilus sp. FB-5.</title>
        <authorList>
            <person name="Takeda M."/>
            <person name="Narihara S."/>
            <person name="Akimoto M."/>
            <person name="Akimoto R."/>
            <person name="Nishiyashiki S."/>
            <person name="Murakami T."/>
        </authorList>
    </citation>
    <scope>NUCLEOTIDE SEQUENCE</scope>
    <source>
        <strain evidence="7">FB-5</strain>
    </source>
</reference>
<proteinExistence type="inferred from homology"/>
<protein>
    <submittedName>
        <fullName evidence="7">L-asparaginase</fullName>
    </submittedName>
</protein>
<keyword evidence="8" id="KW-1185">Reference proteome</keyword>
<dbReference type="PROSITE" id="PS00917">
    <property type="entry name" value="ASN_GLN_ASE_2"/>
    <property type="match status" value="1"/>
</dbReference>
<dbReference type="InterPro" id="IPR020827">
    <property type="entry name" value="Asparaginase/glutaminase_AS1"/>
</dbReference>
<dbReference type="SUPFAM" id="SSF53774">
    <property type="entry name" value="Glutaminase/Asparaginase"/>
    <property type="match status" value="1"/>
</dbReference>
<name>A0ABN6PP56_9BURK</name>
<feature type="domain" description="Asparaginase/glutaminase C-terminal" evidence="6">
    <location>
        <begin position="235"/>
        <end position="326"/>
    </location>
</feature>
<dbReference type="CDD" id="cd08964">
    <property type="entry name" value="L-asparaginase_II"/>
    <property type="match status" value="1"/>
</dbReference>
<dbReference type="Gene3D" id="3.40.50.1170">
    <property type="entry name" value="L-asparaginase, N-terminal domain"/>
    <property type="match status" value="1"/>
</dbReference>
<feature type="active site" evidence="3">
    <location>
        <position position="23"/>
    </location>
</feature>
<dbReference type="PIRSF" id="PIRSF500176">
    <property type="entry name" value="L_ASNase"/>
    <property type="match status" value="1"/>
</dbReference>
<evidence type="ECO:0000259" key="5">
    <source>
        <dbReference type="Pfam" id="PF00710"/>
    </source>
</evidence>
<evidence type="ECO:0000259" key="6">
    <source>
        <dbReference type="Pfam" id="PF17763"/>
    </source>
</evidence>
<evidence type="ECO:0000256" key="4">
    <source>
        <dbReference type="PROSITE-ProRule" id="PRU10100"/>
    </source>
</evidence>
<evidence type="ECO:0000256" key="2">
    <source>
        <dbReference type="ARBA" id="ARBA00022801"/>
    </source>
</evidence>
<dbReference type="Pfam" id="PF17763">
    <property type="entry name" value="Asparaginase_C"/>
    <property type="match status" value="1"/>
</dbReference>
<dbReference type="Gene3D" id="3.40.50.40">
    <property type="match status" value="1"/>
</dbReference>
<gene>
    <name evidence="7" type="ORF">CATMQ487_23520</name>
</gene>
<evidence type="ECO:0000313" key="7">
    <source>
        <dbReference type="EMBL" id="BDI05382.1"/>
    </source>
</evidence>
<feature type="domain" description="L-asparaginase N-terminal" evidence="5">
    <location>
        <begin position="14"/>
        <end position="208"/>
    </location>
</feature>
<dbReference type="InterPro" id="IPR027473">
    <property type="entry name" value="L-asparaginase_C"/>
</dbReference>
<dbReference type="PROSITE" id="PS00144">
    <property type="entry name" value="ASN_GLN_ASE_1"/>
    <property type="match status" value="1"/>
</dbReference>
<dbReference type="InterPro" id="IPR027474">
    <property type="entry name" value="L-asparaginase_N"/>
</dbReference>
<dbReference type="InterPro" id="IPR006034">
    <property type="entry name" value="Asparaginase/glutaminase-like"/>
</dbReference>
<comment type="similarity">
    <text evidence="1">Belongs to the asparaginase 1 family.</text>
</comment>
<dbReference type="EMBL" id="AP025730">
    <property type="protein sequence ID" value="BDI05382.1"/>
    <property type="molecule type" value="Genomic_DNA"/>
</dbReference>
<organism evidence="7 8">
    <name type="scientific">Sphaerotilus microaerophilus</name>
    <dbReference type="NCBI Taxonomy" id="2914710"/>
    <lineage>
        <taxon>Bacteria</taxon>
        <taxon>Pseudomonadati</taxon>
        <taxon>Pseudomonadota</taxon>
        <taxon>Betaproteobacteria</taxon>
        <taxon>Burkholderiales</taxon>
        <taxon>Sphaerotilaceae</taxon>
        <taxon>Sphaerotilus</taxon>
    </lineage>
</organism>
<dbReference type="SMART" id="SM00870">
    <property type="entry name" value="Asparaginase"/>
    <property type="match status" value="1"/>
</dbReference>
<evidence type="ECO:0000256" key="3">
    <source>
        <dbReference type="PROSITE-ProRule" id="PRU10099"/>
    </source>
</evidence>
<evidence type="ECO:0000256" key="1">
    <source>
        <dbReference type="ARBA" id="ARBA00010518"/>
    </source>
</evidence>
<dbReference type="PROSITE" id="PS51732">
    <property type="entry name" value="ASN_GLN_ASE_3"/>
    <property type="match status" value="1"/>
</dbReference>
<dbReference type="PRINTS" id="PR00139">
    <property type="entry name" value="ASNGLNASE"/>
</dbReference>
<keyword evidence="2" id="KW-0378">Hydrolase</keyword>
<dbReference type="PANTHER" id="PTHR11707">
    <property type="entry name" value="L-ASPARAGINASE"/>
    <property type="match status" value="1"/>
</dbReference>
<dbReference type="InterPro" id="IPR037152">
    <property type="entry name" value="L-asparaginase_N_sf"/>
</dbReference>
<feature type="active site" evidence="4">
    <location>
        <position position="108"/>
    </location>
</feature>
<evidence type="ECO:0000313" key="8">
    <source>
        <dbReference type="Proteomes" id="UP001057498"/>
    </source>
</evidence>
<dbReference type="InterPro" id="IPR004550">
    <property type="entry name" value="AsnASE_II"/>
</dbReference>